<accession>A0A1Y0B2D9</accession>
<organism evidence="1">
    <name type="scientific">Utricularia reniformis</name>
    <dbReference type="NCBI Taxonomy" id="192314"/>
    <lineage>
        <taxon>Eukaryota</taxon>
        <taxon>Viridiplantae</taxon>
        <taxon>Streptophyta</taxon>
        <taxon>Embryophyta</taxon>
        <taxon>Tracheophyta</taxon>
        <taxon>Spermatophyta</taxon>
        <taxon>Magnoliopsida</taxon>
        <taxon>eudicotyledons</taxon>
        <taxon>Gunneridae</taxon>
        <taxon>Pentapetalae</taxon>
        <taxon>asterids</taxon>
        <taxon>lamiids</taxon>
        <taxon>Lamiales</taxon>
        <taxon>Lentibulariaceae</taxon>
        <taxon>Utricularia</taxon>
    </lineage>
</organism>
<evidence type="ECO:0000313" key="1">
    <source>
        <dbReference type="EMBL" id="ART31615.1"/>
    </source>
</evidence>
<geneLocation type="mitochondrion" evidence="1"/>
<name>A0A1Y0B2D9_9LAMI</name>
<reference evidence="1" key="1">
    <citation type="submission" date="2017-03" db="EMBL/GenBank/DDBJ databases">
        <title>The mitochondrial genome of the carnivorous plant Utricularia reniformis (Lentibulariaceae): structure, comparative analysis and evolutionary landmarks.</title>
        <authorList>
            <person name="Silva S.R."/>
            <person name="Alvarenga D.O."/>
            <person name="Michael T.P."/>
            <person name="Miranda V.F.O."/>
            <person name="Varani A.M."/>
        </authorList>
    </citation>
    <scope>NUCLEOTIDE SEQUENCE</scope>
</reference>
<dbReference type="AlphaFoldDB" id="A0A1Y0B2D9"/>
<gene>
    <name evidence="1" type="ORF">AEK19_MT1421</name>
</gene>
<dbReference type="EMBL" id="KY774314">
    <property type="protein sequence ID" value="ART31615.1"/>
    <property type="molecule type" value="Genomic_DNA"/>
</dbReference>
<protein>
    <submittedName>
        <fullName evidence="1">Uncharacterized protein</fullName>
    </submittedName>
</protein>
<keyword evidence="1" id="KW-0496">Mitochondrion</keyword>
<proteinExistence type="predicted"/>
<sequence>MLQHHEYLTALKKKNLEITECDELVDLEPSGFSCLTSLKSITLMSLQLHFI</sequence>